<evidence type="ECO:0000256" key="2">
    <source>
        <dbReference type="ARBA" id="ARBA00004167"/>
    </source>
</evidence>
<keyword evidence="11" id="KW-0472">Membrane</keyword>
<evidence type="ECO:0000256" key="1">
    <source>
        <dbReference type="ARBA" id="ARBA00001971"/>
    </source>
</evidence>
<dbReference type="AlphaFoldDB" id="A0A068V710"/>
<evidence type="ECO:0000256" key="9">
    <source>
        <dbReference type="ARBA" id="ARBA00023004"/>
    </source>
</evidence>
<dbReference type="InterPro" id="IPR001128">
    <property type="entry name" value="Cyt_P450"/>
</dbReference>
<evidence type="ECO:0000313" key="14">
    <source>
        <dbReference type="Proteomes" id="UP000295252"/>
    </source>
</evidence>
<dbReference type="GO" id="GO:0004497">
    <property type="term" value="F:monooxygenase activity"/>
    <property type="evidence" value="ECO:0007669"/>
    <property type="project" value="UniProtKB-KW"/>
</dbReference>
<evidence type="ECO:0000256" key="4">
    <source>
        <dbReference type="ARBA" id="ARBA00022617"/>
    </source>
</evidence>
<proteinExistence type="inferred from homology"/>
<dbReference type="InParanoid" id="A0A068V710"/>
<dbReference type="PhylomeDB" id="A0A068V710"/>
<accession>A0A068V710</accession>
<dbReference type="GO" id="GO:0005506">
    <property type="term" value="F:iron ion binding"/>
    <property type="evidence" value="ECO:0007669"/>
    <property type="project" value="InterPro"/>
</dbReference>
<keyword evidence="7" id="KW-1133">Transmembrane helix</keyword>
<dbReference type="PANTHER" id="PTHR47953:SF19">
    <property type="entry name" value="OS06G0641600 PROTEIN"/>
    <property type="match status" value="1"/>
</dbReference>
<dbReference type="GO" id="GO:0016705">
    <property type="term" value="F:oxidoreductase activity, acting on paired donors, with incorporation or reduction of molecular oxygen"/>
    <property type="evidence" value="ECO:0007669"/>
    <property type="project" value="InterPro"/>
</dbReference>
<dbReference type="SUPFAM" id="SSF48264">
    <property type="entry name" value="Cytochrome P450"/>
    <property type="match status" value="2"/>
</dbReference>
<dbReference type="InterPro" id="IPR052306">
    <property type="entry name" value="CYP450_71D"/>
</dbReference>
<keyword evidence="5" id="KW-0812">Transmembrane</keyword>
<evidence type="ECO:0000256" key="12">
    <source>
        <dbReference type="RuleBase" id="RU000461"/>
    </source>
</evidence>
<evidence type="ECO:0000256" key="5">
    <source>
        <dbReference type="ARBA" id="ARBA00022692"/>
    </source>
</evidence>
<dbReference type="GO" id="GO:0020037">
    <property type="term" value="F:heme binding"/>
    <property type="evidence" value="ECO:0007669"/>
    <property type="project" value="InterPro"/>
</dbReference>
<protein>
    <recommendedName>
        <fullName evidence="15">Cytochrome P450</fullName>
    </recommendedName>
</protein>
<comment type="subcellular location">
    <subcellularLocation>
        <location evidence="2">Membrane</location>
        <topology evidence="2">Single-pass membrane protein</topology>
    </subcellularLocation>
</comment>
<evidence type="ECO:0000256" key="11">
    <source>
        <dbReference type="ARBA" id="ARBA00023136"/>
    </source>
</evidence>
<reference evidence="14" key="1">
    <citation type="journal article" date="2014" name="Science">
        <title>The coffee genome provides insight into the convergent evolution of caffeine biosynthesis.</title>
        <authorList>
            <person name="Denoeud F."/>
            <person name="Carretero-Paulet L."/>
            <person name="Dereeper A."/>
            <person name="Droc G."/>
            <person name="Guyot R."/>
            <person name="Pietrella M."/>
            <person name="Zheng C."/>
            <person name="Alberti A."/>
            <person name="Anthony F."/>
            <person name="Aprea G."/>
            <person name="Aury J.M."/>
            <person name="Bento P."/>
            <person name="Bernard M."/>
            <person name="Bocs S."/>
            <person name="Campa C."/>
            <person name="Cenci A."/>
            <person name="Combes M.C."/>
            <person name="Crouzillat D."/>
            <person name="Da Silva C."/>
            <person name="Daddiego L."/>
            <person name="De Bellis F."/>
            <person name="Dussert S."/>
            <person name="Garsmeur O."/>
            <person name="Gayraud T."/>
            <person name="Guignon V."/>
            <person name="Jahn K."/>
            <person name="Jamilloux V."/>
            <person name="Joet T."/>
            <person name="Labadie K."/>
            <person name="Lan T."/>
            <person name="Leclercq J."/>
            <person name="Lepelley M."/>
            <person name="Leroy T."/>
            <person name="Li L.T."/>
            <person name="Librado P."/>
            <person name="Lopez L."/>
            <person name="Munoz A."/>
            <person name="Noel B."/>
            <person name="Pallavicini A."/>
            <person name="Perrotta G."/>
            <person name="Poncet V."/>
            <person name="Pot D."/>
            <person name="Priyono X."/>
            <person name="Rigoreau M."/>
            <person name="Rouard M."/>
            <person name="Rozas J."/>
            <person name="Tranchant-Dubreuil C."/>
            <person name="VanBuren R."/>
            <person name="Zhang Q."/>
            <person name="Andrade A.C."/>
            <person name="Argout X."/>
            <person name="Bertrand B."/>
            <person name="de Kochko A."/>
            <person name="Graziosi G."/>
            <person name="Henry R.J."/>
            <person name="Jayarama X."/>
            <person name="Ming R."/>
            <person name="Nagai C."/>
            <person name="Rounsley S."/>
            <person name="Sankoff D."/>
            <person name="Giuliano G."/>
            <person name="Albert V.A."/>
            <person name="Wincker P."/>
            <person name="Lashermes P."/>
        </authorList>
    </citation>
    <scope>NUCLEOTIDE SEQUENCE [LARGE SCALE GENOMIC DNA]</scope>
    <source>
        <strain evidence="14">cv. DH200-94</strain>
    </source>
</reference>
<dbReference type="STRING" id="49390.A0A068V710"/>
<dbReference type="Proteomes" id="UP000295252">
    <property type="component" value="Chromosome III"/>
</dbReference>
<keyword evidence="8 12" id="KW-0560">Oxidoreductase</keyword>
<sequence>MHLKFGEISTIVVTSPEMAKEIFKTRLAFKVTSYNFSDIMFSPYGKYWKELRKICNMELLSSCLRVLFCFWLGGGGVEISLKVNLVNVITRIIFCFYFPQMPFINIRSFIQSKWHMLLFPINGESSYYEPEKFNPSRFLDAKIDFRGDDFEYIPFGCGRRICPGIAFSQATVGLMNGPGPDRNFEPWLGWHLHNGDLKPEELDMTLIFGVTMRPKNDLLLIQFPCTRSCMRMDKWPLQGCPFAIYPSFSWY</sequence>
<dbReference type="InterPro" id="IPR036396">
    <property type="entry name" value="Cyt_P450_sf"/>
</dbReference>
<dbReference type="PANTHER" id="PTHR47953">
    <property type="entry name" value="OS08G0105600 PROTEIN"/>
    <property type="match status" value="1"/>
</dbReference>
<name>A0A068V710_COFCA</name>
<keyword evidence="9 12" id="KW-0408">Iron</keyword>
<dbReference type="InterPro" id="IPR017972">
    <property type="entry name" value="Cyt_P450_CS"/>
</dbReference>
<evidence type="ECO:0000256" key="10">
    <source>
        <dbReference type="ARBA" id="ARBA00023033"/>
    </source>
</evidence>
<comment type="cofactor">
    <cofactor evidence="1">
        <name>heme</name>
        <dbReference type="ChEBI" id="CHEBI:30413"/>
    </cofactor>
</comment>
<gene>
    <name evidence="13" type="ORF">GSCOC_T00018011001</name>
</gene>
<dbReference type="EMBL" id="HG739204">
    <property type="protein sequence ID" value="CDP16249.1"/>
    <property type="molecule type" value="Genomic_DNA"/>
</dbReference>
<keyword evidence="14" id="KW-1185">Reference proteome</keyword>
<dbReference type="Gene3D" id="1.10.630.10">
    <property type="entry name" value="Cytochrome P450"/>
    <property type="match status" value="2"/>
</dbReference>
<dbReference type="GO" id="GO:0016020">
    <property type="term" value="C:membrane"/>
    <property type="evidence" value="ECO:0007669"/>
    <property type="project" value="UniProtKB-SubCell"/>
</dbReference>
<evidence type="ECO:0000256" key="8">
    <source>
        <dbReference type="ARBA" id="ARBA00023002"/>
    </source>
</evidence>
<keyword evidence="4 12" id="KW-0349">Heme</keyword>
<organism evidence="13 14">
    <name type="scientific">Coffea canephora</name>
    <name type="common">Robusta coffee</name>
    <dbReference type="NCBI Taxonomy" id="49390"/>
    <lineage>
        <taxon>Eukaryota</taxon>
        <taxon>Viridiplantae</taxon>
        <taxon>Streptophyta</taxon>
        <taxon>Embryophyta</taxon>
        <taxon>Tracheophyta</taxon>
        <taxon>Spermatophyta</taxon>
        <taxon>Magnoliopsida</taxon>
        <taxon>eudicotyledons</taxon>
        <taxon>Gunneridae</taxon>
        <taxon>Pentapetalae</taxon>
        <taxon>asterids</taxon>
        <taxon>lamiids</taxon>
        <taxon>Gentianales</taxon>
        <taxon>Rubiaceae</taxon>
        <taxon>Ixoroideae</taxon>
        <taxon>Gardenieae complex</taxon>
        <taxon>Bertiereae - Coffeeae clade</taxon>
        <taxon>Coffeeae</taxon>
        <taxon>Coffea</taxon>
    </lineage>
</organism>
<dbReference type="PROSITE" id="PS00086">
    <property type="entry name" value="CYTOCHROME_P450"/>
    <property type="match status" value="1"/>
</dbReference>
<keyword evidence="10 12" id="KW-0503">Monooxygenase</keyword>
<evidence type="ECO:0000313" key="13">
    <source>
        <dbReference type="EMBL" id="CDP16249.1"/>
    </source>
</evidence>
<keyword evidence="6 12" id="KW-0479">Metal-binding</keyword>
<evidence type="ECO:0000256" key="7">
    <source>
        <dbReference type="ARBA" id="ARBA00022989"/>
    </source>
</evidence>
<dbReference type="Pfam" id="PF00067">
    <property type="entry name" value="p450"/>
    <property type="match status" value="1"/>
</dbReference>
<dbReference type="Gramene" id="CDP16249">
    <property type="protein sequence ID" value="CDP16249"/>
    <property type="gene ID" value="GSCOC_T00018011001"/>
</dbReference>
<comment type="similarity">
    <text evidence="3 12">Belongs to the cytochrome P450 family.</text>
</comment>
<evidence type="ECO:0000256" key="3">
    <source>
        <dbReference type="ARBA" id="ARBA00010617"/>
    </source>
</evidence>
<evidence type="ECO:0000256" key="6">
    <source>
        <dbReference type="ARBA" id="ARBA00022723"/>
    </source>
</evidence>
<evidence type="ECO:0008006" key="15">
    <source>
        <dbReference type="Google" id="ProtNLM"/>
    </source>
</evidence>